<dbReference type="AlphaFoldDB" id="A0A9P4HS43"/>
<dbReference type="InterPro" id="IPR045478">
    <property type="entry name" value="Exportin-5_C"/>
</dbReference>
<feature type="region of interest" description="Disordered" evidence="1">
    <location>
        <begin position="1"/>
        <end position="23"/>
    </location>
</feature>
<dbReference type="GO" id="GO:0042565">
    <property type="term" value="C:RNA nuclear export complex"/>
    <property type="evidence" value="ECO:0007669"/>
    <property type="project" value="TreeGrafter"/>
</dbReference>
<accession>A0A9P4HS43</accession>
<dbReference type="Proteomes" id="UP000799776">
    <property type="component" value="Unassembled WGS sequence"/>
</dbReference>
<protein>
    <submittedName>
        <fullName evidence="3">ARM repeat-containing protein</fullName>
    </submittedName>
</protein>
<evidence type="ECO:0000256" key="1">
    <source>
        <dbReference type="SAM" id="MobiDB-lite"/>
    </source>
</evidence>
<dbReference type="EMBL" id="ML978731">
    <property type="protein sequence ID" value="KAF2085421.1"/>
    <property type="molecule type" value="Genomic_DNA"/>
</dbReference>
<dbReference type="PANTHER" id="PTHR11223:SF3">
    <property type="entry name" value="EXPORTIN-5"/>
    <property type="match status" value="1"/>
</dbReference>
<evidence type="ECO:0000313" key="3">
    <source>
        <dbReference type="EMBL" id="KAF2085421.1"/>
    </source>
</evidence>
<sequence length="1249" mass="139288">MNLDTASQFPNGGAAPPPSTTSTTDDILTALQAIYHPQSTNAIRIKASAYLDGVKKLPEAPAHGYALARDSSQDVHLRYYGLTLLEHAVKYGWDEVDGVERERMRGFVVDLAEGVTAQDAVFLRNKVAQVWVEVGKRAWGGGGGDGEDGWRDMDERLVRLWGKGGIEHQGLVLYVLETLAEEVFNREDPVAGVRGKELGKACVAVFTPAVVMRECLPKRDTEVSLRFGEEGWVTRVCGLLDWCLGNGVQTDEKIAATAVKALNTLRAVMPWLIPKAIEATGCVNHIGRALSAPVVSIQTAAVEALFAVYSRSNFSDTDFVALVCPMYTSEIINLFEEMYSWTAADLDIHDLDEPKYNLSKKLSELLANLGSFVESRPKQIPDGCNIPGFLSLLFQILRHPSLTVSIPVLHAWTRLLRCRPIRDSDTVMQMIGGLLELCSQRLMRYENLPEDSEDPTVVLLSEDIDTIPERHAFLGNYRRYCVDIVEVIVRRVPVEAMQHILGQATNLFQTLYQGQPAFDPQTFSKNSTAVLRVDAQITVIDAAMRGYLKWLDGHSSDPQKVEAERTAMQEAFEQWCQAVLRISFEDPEIIRMVTQLMVTFATKALSTRPSFALHLLDNILSMPNRDNPAFPKYSEAVKGLEQTSVHEIKRLAMVFPNEFLTVYDDLERKINEIVSTQTTDDRQRMGYSAFLFLIVHRSTTLDATTQRSKLQQMLNPITEGWQNPAFRASLDSFESFCEMLFLGDIANFLAVRGFQNTPDWASRELDTDGQTKQAEILFRFQELPLRSTKSLLAVATEKLREGSQSHELACAIWADTIPLILPSLLKLISHAQAFYNMSSWSHLPPEMQAVLKRVLTDRFWQAGISTESRDDFFARVSGSKSSYEGFASTIRGTVRQIREVCYYILYGMTRLGDFFYGISDLPGPLSTALFADAGALSAHHVSVLLNVAAQLIERCPTHQWQHFLPPIVSNLFRELDAKITSEWDLVNQQISQADEHENLGDEMKNESILRQLTYTAISMVSIFLDDKGGAPQSQPQPPTTTTTTINMSNFILTTPTVLEPILLFCKNTLRVRDTRTVALATRVLRNLIPHFRAPSPVHAYICHDVLQAAITSLHEPYFVDSQKDLASLIALIIHLDSDNGATSRTVSVIASLPGLRERPDRVDRKIRAMLETGSERTQRSMVLDLLASVRGVSIHEQGKLERATGKAEKKKKGSGIREEYMAVEEQKPGTGGIVRGGSPVLAGMADMFG</sequence>
<dbReference type="Pfam" id="PF19273">
    <property type="entry name" value="Exportin-5"/>
    <property type="match status" value="1"/>
</dbReference>
<dbReference type="SUPFAM" id="SSF48371">
    <property type="entry name" value="ARM repeat"/>
    <property type="match status" value="1"/>
</dbReference>
<dbReference type="GO" id="GO:0005634">
    <property type="term" value="C:nucleus"/>
    <property type="evidence" value="ECO:0007669"/>
    <property type="project" value="TreeGrafter"/>
</dbReference>
<dbReference type="InterPro" id="IPR011989">
    <property type="entry name" value="ARM-like"/>
</dbReference>
<evidence type="ECO:0000259" key="2">
    <source>
        <dbReference type="Pfam" id="PF19273"/>
    </source>
</evidence>
<dbReference type="GO" id="GO:0006611">
    <property type="term" value="P:protein export from nucleus"/>
    <property type="evidence" value="ECO:0007669"/>
    <property type="project" value="InterPro"/>
</dbReference>
<dbReference type="OrthoDB" id="2215036at2759"/>
<dbReference type="GO" id="GO:0006405">
    <property type="term" value="P:RNA export from nucleus"/>
    <property type="evidence" value="ECO:0007669"/>
    <property type="project" value="TreeGrafter"/>
</dbReference>
<dbReference type="GO" id="GO:0005737">
    <property type="term" value="C:cytoplasm"/>
    <property type="evidence" value="ECO:0007669"/>
    <property type="project" value="TreeGrafter"/>
</dbReference>
<dbReference type="GO" id="GO:0003723">
    <property type="term" value="F:RNA binding"/>
    <property type="evidence" value="ECO:0007669"/>
    <property type="project" value="TreeGrafter"/>
</dbReference>
<feature type="compositionally biased region" description="Polar residues" evidence="1">
    <location>
        <begin position="1"/>
        <end position="10"/>
    </location>
</feature>
<dbReference type="PANTHER" id="PTHR11223">
    <property type="entry name" value="EXPORTIN 1/5"/>
    <property type="match status" value="1"/>
</dbReference>
<keyword evidence="4" id="KW-1185">Reference proteome</keyword>
<reference evidence="3" key="1">
    <citation type="journal article" date="2020" name="Stud. Mycol.">
        <title>101 Dothideomycetes genomes: a test case for predicting lifestyles and emergence of pathogens.</title>
        <authorList>
            <person name="Haridas S."/>
            <person name="Albert R."/>
            <person name="Binder M."/>
            <person name="Bloem J."/>
            <person name="Labutti K."/>
            <person name="Salamov A."/>
            <person name="Andreopoulos B."/>
            <person name="Baker S."/>
            <person name="Barry K."/>
            <person name="Bills G."/>
            <person name="Bluhm B."/>
            <person name="Cannon C."/>
            <person name="Castanera R."/>
            <person name="Culley D."/>
            <person name="Daum C."/>
            <person name="Ezra D."/>
            <person name="Gonzalez J."/>
            <person name="Henrissat B."/>
            <person name="Kuo A."/>
            <person name="Liang C."/>
            <person name="Lipzen A."/>
            <person name="Lutzoni F."/>
            <person name="Magnuson J."/>
            <person name="Mondo S."/>
            <person name="Nolan M."/>
            <person name="Ohm R."/>
            <person name="Pangilinan J."/>
            <person name="Park H.-J."/>
            <person name="Ramirez L."/>
            <person name="Alfaro M."/>
            <person name="Sun H."/>
            <person name="Tritt A."/>
            <person name="Yoshinaga Y."/>
            <person name="Zwiers L.-H."/>
            <person name="Turgeon B."/>
            <person name="Goodwin S."/>
            <person name="Spatafora J."/>
            <person name="Crous P."/>
            <person name="Grigoriev I."/>
        </authorList>
    </citation>
    <scope>NUCLEOTIDE SEQUENCE</scope>
    <source>
        <strain evidence="3">CBS 121410</strain>
    </source>
</reference>
<evidence type="ECO:0000313" key="4">
    <source>
        <dbReference type="Proteomes" id="UP000799776"/>
    </source>
</evidence>
<dbReference type="InterPro" id="IPR045065">
    <property type="entry name" value="XPO1/5"/>
</dbReference>
<organism evidence="3 4">
    <name type="scientific">Saccharata proteae CBS 121410</name>
    <dbReference type="NCBI Taxonomy" id="1314787"/>
    <lineage>
        <taxon>Eukaryota</taxon>
        <taxon>Fungi</taxon>
        <taxon>Dikarya</taxon>
        <taxon>Ascomycota</taxon>
        <taxon>Pezizomycotina</taxon>
        <taxon>Dothideomycetes</taxon>
        <taxon>Dothideomycetes incertae sedis</taxon>
        <taxon>Botryosphaeriales</taxon>
        <taxon>Saccharataceae</taxon>
        <taxon>Saccharata</taxon>
    </lineage>
</organism>
<gene>
    <name evidence="3" type="ORF">K490DRAFT_46801</name>
</gene>
<dbReference type="GO" id="GO:0005049">
    <property type="term" value="F:nuclear export signal receptor activity"/>
    <property type="evidence" value="ECO:0007669"/>
    <property type="project" value="InterPro"/>
</dbReference>
<dbReference type="InterPro" id="IPR016024">
    <property type="entry name" value="ARM-type_fold"/>
</dbReference>
<comment type="caution">
    <text evidence="3">The sequence shown here is derived from an EMBL/GenBank/DDBJ whole genome shotgun (WGS) entry which is preliminary data.</text>
</comment>
<feature type="domain" description="Exportin-5 C-terminal" evidence="2">
    <location>
        <begin position="353"/>
        <end position="1197"/>
    </location>
</feature>
<name>A0A9P4HS43_9PEZI</name>
<proteinExistence type="predicted"/>
<dbReference type="Gene3D" id="1.25.10.10">
    <property type="entry name" value="Leucine-rich Repeat Variant"/>
    <property type="match status" value="1"/>
</dbReference>